<protein>
    <recommendedName>
        <fullName evidence="3">DUF559 domain-containing protein</fullName>
    </recommendedName>
</protein>
<proteinExistence type="predicted"/>
<accession>M2WF15</accession>
<evidence type="ECO:0000313" key="1">
    <source>
        <dbReference type="EMBL" id="EME37132.1"/>
    </source>
</evidence>
<gene>
    <name evidence="1" type="ORF">C884_02046</name>
</gene>
<comment type="caution">
    <text evidence="1">The sequence shown here is derived from an EMBL/GenBank/DDBJ whole genome shotgun (WGS) entry which is preliminary data.</text>
</comment>
<organism evidence="1 2">
    <name type="scientific">Kocuria palustris PEL</name>
    <dbReference type="NCBI Taxonomy" id="1236550"/>
    <lineage>
        <taxon>Bacteria</taxon>
        <taxon>Bacillati</taxon>
        <taxon>Actinomycetota</taxon>
        <taxon>Actinomycetes</taxon>
        <taxon>Micrococcales</taxon>
        <taxon>Micrococcaceae</taxon>
        <taxon>Kocuria</taxon>
    </lineage>
</organism>
<dbReference type="EMBL" id="ANHZ02000005">
    <property type="protein sequence ID" value="EME37132.1"/>
    <property type="molecule type" value="Genomic_DNA"/>
</dbReference>
<name>M2WF15_9MICC</name>
<reference evidence="1 2" key="1">
    <citation type="journal article" date="2014" name="Genome Announc.">
        <title>Draft Genome Sequence of Kocuria palustris PEL.</title>
        <authorList>
            <person name="Sharma G."/>
            <person name="Khatri I."/>
            <person name="Subramanian S."/>
        </authorList>
    </citation>
    <scope>NUCLEOTIDE SEQUENCE [LARGE SCALE GENOMIC DNA]</scope>
    <source>
        <strain evidence="1 2">PEL</strain>
    </source>
</reference>
<evidence type="ECO:0000313" key="2">
    <source>
        <dbReference type="Proteomes" id="UP000009877"/>
    </source>
</evidence>
<dbReference type="AlphaFoldDB" id="M2WF15"/>
<sequence length="192" mass="21198">MLVTGPTRTAVDLAGMTRGRGRPLLTDDDLLVLLEGIIDEHSTGPRAGLGCLRPLETMATDLRRMSRVRGVARVRQGLERALPAVDSALETRMRLLLEAFGLRGWVTDIELTAPGHRPVWPDLADVGNRLALQIESPHHDGIDQRVGDIERERATVAAGWREIRLSWKDMRQEVPGTAPEAVRLVRAARAGR</sequence>
<dbReference type="Proteomes" id="UP000009877">
    <property type="component" value="Unassembled WGS sequence"/>
</dbReference>
<evidence type="ECO:0008006" key="3">
    <source>
        <dbReference type="Google" id="ProtNLM"/>
    </source>
</evidence>
<keyword evidence="2" id="KW-1185">Reference proteome</keyword>